<dbReference type="EMBL" id="CAJZBQ010000052">
    <property type="protein sequence ID" value="CAG9331052.1"/>
    <property type="molecule type" value="Genomic_DNA"/>
</dbReference>
<evidence type="ECO:0008006" key="7">
    <source>
        <dbReference type="Google" id="ProtNLM"/>
    </source>
</evidence>
<dbReference type="InterPro" id="IPR029055">
    <property type="entry name" value="Ntn_hydrolases_N"/>
</dbReference>
<dbReference type="Gene3D" id="3.60.20.10">
    <property type="entry name" value="Glutamine Phosphoribosylpyrophosphate, subunit 1, domain 1"/>
    <property type="match status" value="1"/>
</dbReference>
<organism evidence="5 6">
    <name type="scientific">Blepharisma stoltei</name>
    <dbReference type="NCBI Taxonomy" id="1481888"/>
    <lineage>
        <taxon>Eukaryota</taxon>
        <taxon>Sar</taxon>
        <taxon>Alveolata</taxon>
        <taxon>Ciliophora</taxon>
        <taxon>Postciliodesmatophora</taxon>
        <taxon>Heterotrichea</taxon>
        <taxon>Heterotrichida</taxon>
        <taxon>Blepharismidae</taxon>
        <taxon>Blepharisma</taxon>
    </lineage>
</organism>
<sequence>MSNIFNFHGGSVLAIKGKNCVAVAMDRRLGAQYKTVSTTFQRVFKMTDKCVAGFIGLGGDVQTIGADLKYKLNLYTLKENRQIQPKTLSWLISNMLYGRRFGPYFIEPIVAGLDENNEPYISTSDSIGCMTDGDNFFCIGTASELMLGACESFVKPDLEPEELFEVASQCMLSALDRDAFSGWGAVVYIITPAGITARTLKARMD</sequence>
<gene>
    <name evidence="5" type="ORF">BSTOLATCC_MIC52458</name>
</gene>
<dbReference type="GO" id="GO:0005634">
    <property type="term" value="C:nucleus"/>
    <property type="evidence" value="ECO:0007669"/>
    <property type="project" value="UniProtKB-SubCell"/>
</dbReference>
<dbReference type="GO" id="GO:0043161">
    <property type="term" value="P:proteasome-mediated ubiquitin-dependent protein catabolic process"/>
    <property type="evidence" value="ECO:0007669"/>
    <property type="project" value="InterPro"/>
</dbReference>
<protein>
    <recommendedName>
        <fullName evidence="7">Proteasome subunit beta</fullName>
    </recommendedName>
</protein>
<dbReference type="PROSITE" id="PS51476">
    <property type="entry name" value="PROTEASOME_BETA_2"/>
    <property type="match status" value="1"/>
</dbReference>
<reference evidence="5" key="1">
    <citation type="submission" date="2021-09" db="EMBL/GenBank/DDBJ databases">
        <authorList>
            <consortium name="AG Swart"/>
            <person name="Singh M."/>
            <person name="Singh A."/>
            <person name="Seah K."/>
            <person name="Emmerich C."/>
        </authorList>
    </citation>
    <scope>NUCLEOTIDE SEQUENCE</scope>
    <source>
        <strain evidence="5">ATCC30299</strain>
    </source>
</reference>
<dbReference type="Proteomes" id="UP001162131">
    <property type="component" value="Unassembled WGS sequence"/>
</dbReference>
<accession>A0AAU9JTG5</accession>
<name>A0AAU9JTG5_9CILI</name>
<evidence type="ECO:0000256" key="3">
    <source>
        <dbReference type="ARBA" id="ARBA00022942"/>
    </source>
</evidence>
<dbReference type="GO" id="GO:0019774">
    <property type="term" value="C:proteasome core complex, beta-subunit complex"/>
    <property type="evidence" value="ECO:0007669"/>
    <property type="project" value="InterPro"/>
</dbReference>
<comment type="subcellular location">
    <subcellularLocation>
        <location evidence="1">Nucleus</location>
    </subcellularLocation>
</comment>
<evidence type="ECO:0000313" key="6">
    <source>
        <dbReference type="Proteomes" id="UP001162131"/>
    </source>
</evidence>
<proteinExistence type="predicted"/>
<evidence type="ECO:0000256" key="4">
    <source>
        <dbReference type="ARBA" id="ARBA00023242"/>
    </source>
</evidence>
<dbReference type="PANTHER" id="PTHR32194:SF10">
    <property type="entry name" value="PROTEASOME SUBUNIT BETA TYPE-3"/>
    <property type="match status" value="1"/>
</dbReference>
<dbReference type="InterPro" id="IPR023333">
    <property type="entry name" value="Proteasome_suB-type"/>
</dbReference>
<evidence type="ECO:0000256" key="1">
    <source>
        <dbReference type="ARBA" id="ARBA00004123"/>
    </source>
</evidence>
<keyword evidence="2" id="KW-0963">Cytoplasm</keyword>
<keyword evidence="3" id="KW-0647">Proteasome</keyword>
<dbReference type="CDD" id="cd03759">
    <property type="entry name" value="proteasome_beta_type_3"/>
    <property type="match status" value="1"/>
</dbReference>
<dbReference type="GO" id="GO:0005737">
    <property type="term" value="C:cytoplasm"/>
    <property type="evidence" value="ECO:0007669"/>
    <property type="project" value="TreeGrafter"/>
</dbReference>
<comment type="caution">
    <text evidence="5">The sequence shown here is derived from an EMBL/GenBank/DDBJ whole genome shotgun (WGS) entry which is preliminary data.</text>
</comment>
<keyword evidence="6" id="KW-1185">Reference proteome</keyword>
<dbReference type="InterPro" id="IPR033811">
    <property type="entry name" value="Proteasome_beta_3"/>
</dbReference>
<dbReference type="Pfam" id="PF00227">
    <property type="entry name" value="Proteasome"/>
    <property type="match status" value="1"/>
</dbReference>
<dbReference type="PANTHER" id="PTHR32194">
    <property type="entry name" value="METALLOPROTEASE TLDD"/>
    <property type="match status" value="1"/>
</dbReference>
<keyword evidence="4" id="KW-0539">Nucleus</keyword>
<evidence type="ECO:0000313" key="5">
    <source>
        <dbReference type="EMBL" id="CAG9331052.1"/>
    </source>
</evidence>
<dbReference type="InterPro" id="IPR001353">
    <property type="entry name" value="Proteasome_sua/b"/>
</dbReference>
<dbReference type="SUPFAM" id="SSF56235">
    <property type="entry name" value="N-terminal nucleophile aminohydrolases (Ntn hydrolases)"/>
    <property type="match status" value="1"/>
</dbReference>
<evidence type="ECO:0000256" key="2">
    <source>
        <dbReference type="ARBA" id="ARBA00022490"/>
    </source>
</evidence>
<dbReference type="AlphaFoldDB" id="A0AAU9JTG5"/>